<dbReference type="EMBL" id="KI632106">
    <property type="protein sequence ID" value="EYU24841.1"/>
    <property type="molecule type" value="Genomic_DNA"/>
</dbReference>
<accession>A0A022QA67</accession>
<evidence type="ECO:0000313" key="1">
    <source>
        <dbReference type="EMBL" id="EYU24841.1"/>
    </source>
</evidence>
<keyword evidence="2" id="KW-1185">Reference proteome</keyword>
<dbReference type="AlphaFoldDB" id="A0A022QA67"/>
<gene>
    <name evidence="1" type="ORF">MIMGU_mgv11b023366mg</name>
</gene>
<sequence length="143" mass="16807">MGHTTTFFYLERTIKTGKTVRQFNREFVAKQFYLFHIFQTSNAFGNYSDNVIPGDVKVFDGEMRSPTDSVMELKALDFEKRDKFGSFTPPRREIENPYFRPISSYTCHSSEDEFVPEKTEYSLDDDDNECIFLDEFGVFDGFF</sequence>
<protein>
    <submittedName>
        <fullName evidence="1">Uncharacterized protein</fullName>
    </submittedName>
</protein>
<dbReference type="Proteomes" id="UP000030748">
    <property type="component" value="Unassembled WGS sequence"/>
</dbReference>
<reference evidence="1 2" key="1">
    <citation type="journal article" date="2013" name="Proc. Natl. Acad. Sci. U.S.A.">
        <title>Fine-scale variation in meiotic recombination in Mimulus inferred from population shotgun sequencing.</title>
        <authorList>
            <person name="Hellsten U."/>
            <person name="Wright K.M."/>
            <person name="Jenkins J."/>
            <person name="Shu S."/>
            <person name="Yuan Y."/>
            <person name="Wessler S.R."/>
            <person name="Schmutz J."/>
            <person name="Willis J.H."/>
            <person name="Rokhsar D.S."/>
        </authorList>
    </citation>
    <scope>NUCLEOTIDE SEQUENCE [LARGE SCALE GENOMIC DNA]</scope>
    <source>
        <strain evidence="2">cv. DUN x IM62</strain>
    </source>
</reference>
<feature type="non-terminal residue" evidence="1">
    <location>
        <position position="143"/>
    </location>
</feature>
<proteinExistence type="predicted"/>
<organism evidence="1 2">
    <name type="scientific">Erythranthe guttata</name>
    <name type="common">Yellow monkey flower</name>
    <name type="synonym">Mimulus guttatus</name>
    <dbReference type="NCBI Taxonomy" id="4155"/>
    <lineage>
        <taxon>Eukaryota</taxon>
        <taxon>Viridiplantae</taxon>
        <taxon>Streptophyta</taxon>
        <taxon>Embryophyta</taxon>
        <taxon>Tracheophyta</taxon>
        <taxon>Spermatophyta</taxon>
        <taxon>Magnoliopsida</taxon>
        <taxon>eudicotyledons</taxon>
        <taxon>Gunneridae</taxon>
        <taxon>Pentapetalae</taxon>
        <taxon>asterids</taxon>
        <taxon>lamiids</taxon>
        <taxon>Lamiales</taxon>
        <taxon>Phrymaceae</taxon>
        <taxon>Erythranthe</taxon>
    </lineage>
</organism>
<evidence type="ECO:0000313" key="2">
    <source>
        <dbReference type="Proteomes" id="UP000030748"/>
    </source>
</evidence>
<name>A0A022QA67_ERYGU</name>